<dbReference type="PRINTS" id="PR01036">
    <property type="entry name" value="TCRTETB"/>
</dbReference>
<keyword evidence="4" id="KW-1133">Transmembrane helix</keyword>
<sequence>MGKNNLLFILAILALPILMINIEYTGITVVTPVIATALAMPLAQANWITLAYLLVFSAFIIAGGRLGDLYSAKLIMILGLVLFIAGSLIGGISVSFWQILIGRGMQGLGAAVAFPNITATAYLCAPGHKKGAALAGLTAVVGLAMAIGPPLAGLLTSYGSWRWFFLINIPIGVVTIFVIWNYLPEINSTSEKLKGKFDTLGVIFLAIFLSSITYGLSCLKNGLNDLMVLCLSFMLAAVSLSLFIYNEKRAEHALICLEHFSNKKLIVSCLVRSGIHFGVYIVLFVIGLYLSFVMGFSADIAGLVLFPMSIAIGLFSFVSGKLVDKYEAYVPTSMGIILLIICYIGFIFLPIRENVSLIMVLFLLYGIAYTLTSPGLMKMTVSAVDESDKGLASGVFYMMSLFGSTVGLGIAGLVLHYYQGGTEKLSLVLAFPWLMVLCLIITIISFVFLYGFKQSLVCD</sequence>
<dbReference type="InterPro" id="IPR011701">
    <property type="entry name" value="MFS"/>
</dbReference>
<dbReference type="GO" id="GO:0016020">
    <property type="term" value="C:membrane"/>
    <property type="evidence" value="ECO:0007669"/>
    <property type="project" value="UniProtKB-SubCell"/>
</dbReference>
<dbReference type="AlphaFoldDB" id="A0A1L6TE46"/>
<dbReference type="PANTHER" id="PTHR42718">
    <property type="entry name" value="MAJOR FACILITATOR SUPERFAMILY MULTIDRUG TRANSPORTER MFSC"/>
    <property type="match status" value="1"/>
</dbReference>
<dbReference type="PANTHER" id="PTHR42718:SF9">
    <property type="entry name" value="MAJOR FACILITATOR SUPERFAMILY MULTIDRUG TRANSPORTER MFSC"/>
    <property type="match status" value="1"/>
</dbReference>
<dbReference type="OrthoDB" id="9812221at2"/>
<organism evidence="6 7">
    <name type="scientific">Piscirickettsia salmonis</name>
    <dbReference type="NCBI Taxonomy" id="1238"/>
    <lineage>
        <taxon>Bacteria</taxon>
        <taxon>Pseudomonadati</taxon>
        <taxon>Pseudomonadota</taxon>
        <taxon>Gammaproteobacteria</taxon>
        <taxon>Thiotrichales</taxon>
        <taxon>Piscirickettsiaceae</taxon>
        <taxon>Piscirickettsia</taxon>
    </lineage>
</organism>
<protein>
    <submittedName>
        <fullName evidence="6">Major Facilitator Superfamily protein</fullName>
    </submittedName>
</protein>
<dbReference type="RefSeq" id="WP_017377073.1">
    <property type="nucleotide sequence ID" value="NZ_CP012508.1"/>
</dbReference>
<name>A0A1L6TE46_PISSA</name>
<dbReference type="Pfam" id="PF07690">
    <property type="entry name" value="MFS_1"/>
    <property type="match status" value="1"/>
</dbReference>
<keyword evidence="3" id="KW-0812">Transmembrane</keyword>
<dbReference type="Gene3D" id="1.20.1250.20">
    <property type="entry name" value="MFS general substrate transporter like domains"/>
    <property type="match status" value="1"/>
</dbReference>
<evidence type="ECO:0000256" key="3">
    <source>
        <dbReference type="ARBA" id="ARBA00022692"/>
    </source>
</evidence>
<accession>A0A1L6TE46</accession>
<evidence type="ECO:0000313" key="6">
    <source>
        <dbReference type="EMBL" id="ALB23738.1"/>
    </source>
</evidence>
<dbReference type="PROSITE" id="PS50850">
    <property type="entry name" value="MFS"/>
    <property type="match status" value="1"/>
</dbReference>
<comment type="subcellular location">
    <subcellularLocation>
        <location evidence="1">Membrane</location>
        <topology evidence="1">Multi-pass membrane protein</topology>
    </subcellularLocation>
</comment>
<reference evidence="6 7" key="1">
    <citation type="journal article" date="2014" name="Genome Announc.">
        <title>Comparative Genome Analysis of Two Isolates of the Fish Pathogen Piscirickettsia salmonis from Different Hosts Reveals Major Differences in Virulence-Associated Secretion Systems.</title>
        <authorList>
            <person name="Bohle H."/>
            <person name="Henriquez P."/>
            <person name="Grothusen H."/>
            <person name="Navas E."/>
            <person name="Sandoval A."/>
            <person name="Bustamante F."/>
            <person name="Bustos P."/>
            <person name="Mancilla M."/>
        </authorList>
    </citation>
    <scope>NUCLEOTIDE SEQUENCE [LARGE SCALE GENOMIC DNA]</scope>
    <source>
        <strain evidence="7">B1-32597</strain>
    </source>
</reference>
<evidence type="ECO:0000256" key="1">
    <source>
        <dbReference type="ARBA" id="ARBA00004141"/>
    </source>
</evidence>
<dbReference type="InterPro" id="IPR020846">
    <property type="entry name" value="MFS_dom"/>
</dbReference>
<evidence type="ECO:0000256" key="4">
    <source>
        <dbReference type="ARBA" id="ARBA00022989"/>
    </source>
</evidence>
<gene>
    <name evidence="6" type="ORF">KU39_2562</name>
</gene>
<keyword evidence="2" id="KW-0813">Transport</keyword>
<dbReference type="SUPFAM" id="SSF103473">
    <property type="entry name" value="MFS general substrate transporter"/>
    <property type="match status" value="1"/>
</dbReference>
<dbReference type="Proteomes" id="UP000029558">
    <property type="component" value="Chromosome"/>
</dbReference>
<evidence type="ECO:0000313" key="7">
    <source>
        <dbReference type="Proteomes" id="UP000029558"/>
    </source>
</evidence>
<dbReference type="EMBL" id="CP012508">
    <property type="protein sequence ID" value="ALB23738.1"/>
    <property type="molecule type" value="Genomic_DNA"/>
</dbReference>
<dbReference type="CDD" id="cd17321">
    <property type="entry name" value="MFS_MMR_MDR_like"/>
    <property type="match status" value="1"/>
</dbReference>
<dbReference type="GO" id="GO:0022857">
    <property type="term" value="F:transmembrane transporter activity"/>
    <property type="evidence" value="ECO:0007669"/>
    <property type="project" value="InterPro"/>
</dbReference>
<dbReference type="Gene3D" id="1.20.1720.10">
    <property type="entry name" value="Multidrug resistance protein D"/>
    <property type="match status" value="1"/>
</dbReference>
<evidence type="ECO:0000256" key="5">
    <source>
        <dbReference type="ARBA" id="ARBA00023136"/>
    </source>
</evidence>
<keyword evidence="5" id="KW-0472">Membrane</keyword>
<proteinExistence type="predicted"/>
<dbReference type="InterPro" id="IPR036259">
    <property type="entry name" value="MFS_trans_sf"/>
</dbReference>
<evidence type="ECO:0000256" key="2">
    <source>
        <dbReference type="ARBA" id="ARBA00022448"/>
    </source>
</evidence>